<evidence type="ECO:0000313" key="2">
    <source>
        <dbReference type="EMBL" id="KAF7511424.1"/>
    </source>
</evidence>
<keyword evidence="3" id="KW-1185">Reference proteome</keyword>
<evidence type="ECO:0000313" key="3">
    <source>
        <dbReference type="Proteomes" id="UP000606974"/>
    </source>
</evidence>
<dbReference type="Proteomes" id="UP000606974">
    <property type="component" value="Unassembled WGS sequence"/>
</dbReference>
<feature type="domain" description="Ribosomal RNA methyltransferase FtsJ" evidence="1">
    <location>
        <begin position="8"/>
        <end position="56"/>
    </location>
</feature>
<dbReference type="InterPro" id="IPR002877">
    <property type="entry name" value="RNA_MeTrfase_FtsJ_dom"/>
</dbReference>
<dbReference type="EMBL" id="JAACFV010000020">
    <property type="protein sequence ID" value="KAF7511424.1"/>
    <property type="molecule type" value="Genomic_DNA"/>
</dbReference>
<accession>A0A8H7ANI5</accession>
<comment type="caution">
    <text evidence="2">The sequence shown here is derived from an EMBL/GenBank/DDBJ whole genome shotgun (WGS) entry which is preliminary data.</text>
</comment>
<dbReference type="Pfam" id="PF01728">
    <property type="entry name" value="FtsJ"/>
    <property type="match status" value="1"/>
</dbReference>
<dbReference type="GO" id="GO:0008168">
    <property type="term" value="F:methyltransferase activity"/>
    <property type="evidence" value="ECO:0007669"/>
    <property type="project" value="InterPro"/>
</dbReference>
<protein>
    <recommendedName>
        <fullName evidence="1">Ribosomal RNA methyltransferase FtsJ domain-containing protein</fullName>
    </recommendedName>
</protein>
<proteinExistence type="predicted"/>
<organism evidence="2 3">
    <name type="scientific">Endocarpon pusillum</name>
    <dbReference type="NCBI Taxonomy" id="364733"/>
    <lineage>
        <taxon>Eukaryota</taxon>
        <taxon>Fungi</taxon>
        <taxon>Dikarya</taxon>
        <taxon>Ascomycota</taxon>
        <taxon>Pezizomycotina</taxon>
        <taxon>Eurotiomycetes</taxon>
        <taxon>Chaetothyriomycetidae</taxon>
        <taxon>Verrucariales</taxon>
        <taxon>Verrucariaceae</taxon>
        <taxon>Endocarpon</taxon>
    </lineage>
</organism>
<gene>
    <name evidence="2" type="ORF">GJ744_004613</name>
</gene>
<dbReference type="GO" id="GO:0032259">
    <property type="term" value="P:methylation"/>
    <property type="evidence" value="ECO:0007669"/>
    <property type="project" value="InterPro"/>
</dbReference>
<sequence>MMRRIGDHIQDETGVFHLKGQHPEILDLCMAPGGYTASVLKYSPHAQVSGITLPEEEGELRAIKS</sequence>
<reference evidence="2" key="1">
    <citation type="submission" date="2020-02" db="EMBL/GenBank/DDBJ databases">
        <authorList>
            <person name="Palmer J.M."/>
        </authorList>
    </citation>
    <scope>NUCLEOTIDE SEQUENCE</scope>
    <source>
        <strain evidence="2">EPUS1.4</strain>
        <tissue evidence="2">Thallus</tissue>
    </source>
</reference>
<evidence type="ECO:0000259" key="1">
    <source>
        <dbReference type="Pfam" id="PF01728"/>
    </source>
</evidence>
<dbReference type="AlphaFoldDB" id="A0A8H7ANI5"/>
<name>A0A8H7ANI5_9EURO</name>
<dbReference type="OrthoDB" id="417125at2759"/>